<feature type="chain" id="PRO_5003867873" description="F-box domain-containing protein" evidence="1">
    <location>
        <begin position="28"/>
        <end position="324"/>
    </location>
</feature>
<evidence type="ECO:0000256" key="1">
    <source>
        <dbReference type="SAM" id="SignalP"/>
    </source>
</evidence>
<sequence>MASLDAPIPLLLISAFLTLQELCQVRAVSRSCFTVLPNHTHTLVGTNLRDHKSVVLATNYFPRVTTLVLQDCKLSDGELTLAIECIGSQWSQLQAVKLSRVQNLKDHHVRQLAETCSALEMLTVSQCYQVQKPLVVALKLRYIEFHGCFFSRFAMGTRLPALQELRMLSRVLTTLNVHKLIKEILVKEAPLLETLCLANCGEIEQVLIDPMELPKLRTLDLSNCHALTRVHVSSPSLTTLHLSFCLHLEHLILDLQSVRIVDLSFLQSLTHLYLRSDSLKALNLTGCNQLERANLQVMCPALKIVLLQGTNLSLGDGSNFSNGA</sequence>
<protein>
    <recommendedName>
        <fullName evidence="4">F-box domain-containing protein</fullName>
    </recommendedName>
</protein>
<dbReference type="STRING" id="431595.K3WER9"/>
<dbReference type="Gene3D" id="3.80.10.10">
    <property type="entry name" value="Ribonuclease Inhibitor"/>
    <property type="match status" value="1"/>
</dbReference>
<dbReference type="Proteomes" id="UP000019132">
    <property type="component" value="Unassembled WGS sequence"/>
</dbReference>
<keyword evidence="3" id="KW-1185">Reference proteome</keyword>
<organism evidence="2 3">
    <name type="scientific">Globisporangium ultimum (strain ATCC 200006 / CBS 805.95 / DAOM BR144)</name>
    <name type="common">Pythium ultimum</name>
    <dbReference type="NCBI Taxonomy" id="431595"/>
    <lineage>
        <taxon>Eukaryota</taxon>
        <taxon>Sar</taxon>
        <taxon>Stramenopiles</taxon>
        <taxon>Oomycota</taxon>
        <taxon>Peronosporomycetes</taxon>
        <taxon>Pythiales</taxon>
        <taxon>Pythiaceae</taxon>
        <taxon>Globisporangium</taxon>
    </lineage>
</organism>
<reference evidence="3" key="2">
    <citation type="submission" date="2010-04" db="EMBL/GenBank/DDBJ databases">
        <authorList>
            <person name="Buell R."/>
            <person name="Hamilton J."/>
            <person name="Hostetler J."/>
        </authorList>
    </citation>
    <scope>NUCLEOTIDE SEQUENCE [LARGE SCALE GENOMIC DNA]</scope>
    <source>
        <strain evidence="3">DAOM:BR144</strain>
    </source>
</reference>
<dbReference type="AlphaFoldDB" id="K3WER9"/>
<name>K3WER9_GLOUD</name>
<evidence type="ECO:0000313" key="3">
    <source>
        <dbReference type="Proteomes" id="UP000019132"/>
    </source>
</evidence>
<dbReference type="OMA" id="CDQLMRN"/>
<feature type="signal peptide" evidence="1">
    <location>
        <begin position="1"/>
        <end position="27"/>
    </location>
</feature>
<reference evidence="2" key="3">
    <citation type="submission" date="2015-02" db="UniProtKB">
        <authorList>
            <consortium name="EnsemblProtists"/>
        </authorList>
    </citation>
    <scope>IDENTIFICATION</scope>
    <source>
        <strain evidence="2">DAOM BR144</strain>
    </source>
</reference>
<dbReference type="GO" id="GO:0031146">
    <property type="term" value="P:SCF-dependent proteasomal ubiquitin-dependent protein catabolic process"/>
    <property type="evidence" value="ECO:0007669"/>
    <property type="project" value="TreeGrafter"/>
</dbReference>
<dbReference type="HOGENOM" id="CLU_815006_0_0_1"/>
<dbReference type="PANTHER" id="PTHR13318">
    <property type="entry name" value="PARTNER OF PAIRED, ISOFORM B-RELATED"/>
    <property type="match status" value="1"/>
</dbReference>
<dbReference type="eggNOG" id="ENOG502S4RR">
    <property type="taxonomic scope" value="Eukaryota"/>
</dbReference>
<keyword evidence="1" id="KW-0732">Signal</keyword>
<dbReference type="EMBL" id="GL376603">
    <property type="status" value="NOT_ANNOTATED_CDS"/>
    <property type="molecule type" value="Genomic_DNA"/>
</dbReference>
<proteinExistence type="predicted"/>
<evidence type="ECO:0008006" key="4">
    <source>
        <dbReference type="Google" id="ProtNLM"/>
    </source>
</evidence>
<dbReference type="VEuPathDB" id="FungiDB:PYU1_G003450"/>
<dbReference type="SUPFAM" id="SSF52047">
    <property type="entry name" value="RNI-like"/>
    <property type="match status" value="1"/>
</dbReference>
<dbReference type="InParanoid" id="K3WER9"/>
<evidence type="ECO:0000313" key="2">
    <source>
        <dbReference type="EnsemblProtists" id="PYU1_T003460"/>
    </source>
</evidence>
<dbReference type="EnsemblProtists" id="PYU1_T003460">
    <property type="protein sequence ID" value="PYU1_T003460"/>
    <property type="gene ID" value="PYU1_G003450"/>
</dbReference>
<accession>K3WER9</accession>
<dbReference type="GO" id="GO:0019005">
    <property type="term" value="C:SCF ubiquitin ligase complex"/>
    <property type="evidence" value="ECO:0007669"/>
    <property type="project" value="TreeGrafter"/>
</dbReference>
<dbReference type="InterPro" id="IPR032675">
    <property type="entry name" value="LRR_dom_sf"/>
</dbReference>
<reference evidence="3" key="1">
    <citation type="journal article" date="2010" name="Genome Biol.">
        <title>Genome sequence of the necrotrophic plant pathogen Pythium ultimum reveals original pathogenicity mechanisms and effector repertoire.</title>
        <authorList>
            <person name="Levesque C.A."/>
            <person name="Brouwer H."/>
            <person name="Cano L."/>
            <person name="Hamilton J.P."/>
            <person name="Holt C."/>
            <person name="Huitema E."/>
            <person name="Raffaele S."/>
            <person name="Robideau G.P."/>
            <person name="Thines M."/>
            <person name="Win J."/>
            <person name="Zerillo M.M."/>
            <person name="Beakes G.W."/>
            <person name="Boore J.L."/>
            <person name="Busam D."/>
            <person name="Dumas B."/>
            <person name="Ferriera S."/>
            <person name="Fuerstenberg S.I."/>
            <person name="Gachon C.M."/>
            <person name="Gaulin E."/>
            <person name="Govers F."/>
            <person name="Grenville-Briggs L."/>
            <person name="Horner N."/>
            <person name="Hostetler J."/>
            <person name="Jiang R.H."/>
            <person name="Johnson J."/>
            <person name="Krajaejun T."/>
            <person name="Lin H."/>
            <person name="Meijer H.J."/>
            <person name="Moore B."/>
            <person name="Morris P."/>
            <person name="Phuntmart V."/>
            <person name="Puiu D."/>
            <person name="Shetty J."/>
            <person name="Stajich J.E."/>
            <person name="Tripathy S."/>
            <person name="Wawra S."/>
            <person name="van West P."/>
            <person name="Whitty B.R."/>
            <person name="Coutinho P.M."/>
            <person name="Henrissat B."/>
            <person name="Martin F."/>
            <person name="Thomas P.D."/>
            <person name="Tyler B.M."/>
            <person name="De Vries R.P."/>
            <person name="Kamoun S."/>
            <person name="Yandell M."/>
            <person name="Tisserat N."/>
            <person name="Buell C.R."/>
        </authorList>
    </citation>
    <scope>NUCLEOTIDE SEQUENCE</scope>
    <source>
        <strain evidence="3">DAOM:BR144</strain>
    </source>
</reference>